<accession>A0A8S3QHW1</accession>
<comment type="caution">
    <text evidence="2">The sequence shown here is derived from an EMBL/GenBank/DDBJ whole genome shotgun (WGS) entry which is preliminary data.</text>
</comment>
<reference evidence="2" key="1">
    <citation type="submission" date="2021-03" db="EMBL/GenBank/DDBJ databases">
        <authorList>
            <person name="Bekaert M."/>
        </authorList>
    </citation>
    <scope>NUCLEOTIDE SEQUENCE</scope>
</reference>
<evidence type="ECO:0000313" key="2">
    <source>
        <dbReference type="EMBL" id="CAG2195116.1"/>
    </source>
</evidence>
<dbReference type="InterPro" id="IPR013087">
    <property type="entry name" value="Znf_C2H2_type"/>
</dbReference>
<dbReference type="AlphaFoldDB" id="A0A8S3QHW1"/>
<keyword evidence="3" id="KW-1185">Reference proteome</keyword>
<dbReference type="Proteomes" id="UP000683360">
    <property type="component" value="Unassembled WGS sequence"/>
</dbReference>
<dbReference type="EMBL" id="CAJPWZ010000506">
    <property type="protein sequence ID" value="CAG2195116.1"/>
    <property type="molecule type" value="Genomic_DNA"/>
</dbReference>
<sequence>MSKSDFLSWDDDLDDFELAYLLGDYTDTDTNANSVSAYKKPKKDIQCSGYMCPGCKKVLKTISGFRGHTAKQHGKSNLKAFQHKIKDGEILQDQITTPQSDKSQQSTMKTVTLDLIFHSAYNNTLKCIEEDLMYNIFNDSIIVQIAKSISDSVELKGDLRSMKINCIEQVKSTSTTNSFVSKYNKWTEKNDRGGLIMPSDNFYLLTREFETVVRKHLGDQELNAKSLLHDKLKELIMESFMVKYYSEQIFVGIDYDDYVLILEDIIHLFLTIRGFSTAKVIRNKMIKDKVTSKKSLSRRQVL</sequence>
<feature type="domain" description="C2H2-type" evidence="1">
    <location>
        <begin position="52"/>
        <end position="73"/>
    </location>
</feature>
<dbReference type="PROSITE" id="PS00028">
    <property type="entry name" value="ZINC_FINGER_C2H2_1"/>
    <property type="match status" value="1"/>
</dbReference>
<protein>
    <recommendedName>
        <fullName evidence="1">C2H2-type domain-containing protein</fullName>
    </recommendedName>
</protein>
<evidence type="ECO:0000313" key="3">
    <source>
        <dbReference type="Proteomes" id="UP000683360"/>
    </source>
</evidence>
<name>A0A8S3QHW1_MYTED</name>
<proteinExistence type="predicted"/>
<gene>
    <name evidence="2" type="ORF">MEDL_10098</name>
</gene>
<evidence type="ECO:0000259" key="1">
    <source>
        <dbReference type="PROSITE" id="PS00028"/>
    </source>
</evidence>
<organism evidence="2 3">
    <name type="scientific">Mytilus edulis</name>
    <name type="common">Blue mussel</name>
    <dbReference type="NCBI Taxonomy" id="6550"/>
    <lineage>
        <taxon>Eukaryota</taxon>
        <taxon>Metazoa</taxon>
        <taxon>Spiralia</taxon>
        <taxon>Lophotrochozoa</taxon>
        <taxon>Mollusca</taxon>
        <taxon>Bivalvia</taxon>
        <taxon>Autobranchia</taxon>
        <taxon>Pteriomorphia</taxon>
        <taxon>Mytilida</taxon>
        <taxon>Mytiloidea</taxon>
        <taxon>Mytilidae</taxon>
        <taxon>Mytilinae</taxon>
        <taxon>Mytilus</taxon>
    </lineage>
</organism>
<dbReference type="OrthoDB" id="6058136at2759"/>